<dbReference type="GO" id="GO:0055085">
    <property type="term" value="P:transmembrane transport"/>
    <property type="evidence" value="ECO:0007669"/>
    <property type="project" value="UniProtKB-UniRule"/>
</dbReference>
<organism evidence="8 9">
    <name type="scientific">Clostridium amylolyticum</name>
    <dbReference type="NCBI Taxonomy" id="1121298"/>
    <lineage>
        <taxon>Bacteria</taxon>
        <taxon>Bacillati</taxon>
        <taxon>Bacillota</taxon>
        <taxon>Clostridia</taxon>
        <taxon>Eubacteriales</taxon>
        <taxon>Clostridiaceae</taxon>
        <taxon>Clostridium</taxon>
    </lineage>
</organism>
<keyword evidence="2 6" id="KW-1003">Cell membrane</keyword>
<feature type="transmembrane region" description="Helical" evidence="6">
    <location>
        <begin position="236"/>
        <end position="259"/>
    </location>
</feature>
<proteinExistence type="inferred from homology"/>
<keyword evidence="4 6" id="KW-1133">Transmembrane helix</keyword>
<dbReference type="AlphaFoldDB" id="A0A1M6N7E0"/>
<feature type="transmembrane region" description="Helical" evidence="6">
    <location>
        <begin position="203"/>
        <end position="224"/>
    </location>
</feature>
<dbReference type="Proteomes" id="UP000184080">
    <property type="component" value="Unassembled WGS sequence"/>
</dbReference>
<sequence>MYFKLATRNMKRSLKDYTIYFLTLVFGVCIFYTFNSIESQKVMMKLNEYQAQGFDRIEKVMGATSVFIACILGFLIIYANNYLIKRRKKEFGVYLTLGMEKGKISKILFVETIIIGIISLVIGLVIGIILSQGISVFTAKLFQVRLEQFKFIFSLAACIKTVTYFLIIYFIVFIFNTVSISKVQLINLLTQGKKNEKVKLKSIKWSVVVFILSVIILAAAYFKMLNMSLDILDADLLIPIILGIIGTFLFFFSLSGFFLKVFQYNKKRYFKDLNMFMLRQINSKINTTFVSMSFICLMLFISICTLAGGLGINKAINKDIRDLTHYDATLFGFGQVPIEKLLENNNIDINKYSNDYINYYTYTNEMGNDQMGIKDYLSKEAADKNKSYFEVAQNSTIPIMKLSDYNNVMKMLQKEGITLNKGEYAVFGDINTLMDGLKEALDNKTKIKVNGKILEPSKNPAMEITISNDLIKRNYCTFVVEDSLAEGLMPINSFLSLNYKGDKQQMEKTYTKDIRKVITDQKNGVMSITKERLLADSASLGAMISYLAIYIGVIFLITSAALLALQQLSESADNIERYKLLRKIGAEDNMINSSVLIQVGIYFMVPLSLALIHSLVGLKIAGQIVKIFGSVNILNHLLVTTIFIVIIYGGYFFATYSGVKKMIR</sequence>
<accession>A0A1M6N7E0</accession>
<evidence type="ECO:0000256" key="5">
    <source>
        <dbReference type="ARBA" id="ARBA00023136"/>
    </source>
</evidence>
<dbReference type="PANTHER" id="PTHR46795:SF3">
    <property type="entry name" value="ABC TRANSPORTER PERMEASE"/>
    <property type="match status" value="1"/>
</dbReference>
<feature type="transmembrane region" description="Helical" evidence="6">
    <location>
        <begin position="599"/>
        <end position="621"/>
    </location>
</feature>
<dbReference type="EMBL" id="FQZO01000010">
    <property type="protein sequence ID" value="SHJ91619.1"/>
    <property type="molecule type" value="Genomic_DNA"/>
</dbReference>
<feature type="transmembrane region" description="Helical" evidence="6">
    <location>
        <begin position="151"/>
        <end position="175"/>
    </location>
</feature>
<dbReference type="PIRSF" id="PIRSF018968">
    <property type="entry name" value="ABC_permease_BceB"/>
    <property type="match status" value="1"/>
</dbReference>
<dbReference type="OrthoDB" id="9781780at2"/>
<evidence type="ECO:0000256" key="3">
    <source>
        <dbReference type="ARBA" id="ARBA00022692"/>
    </source>
</evidence>
<comment type="similarity">
    <text evidence="6">Belongs to the ABC-4 integral membrane protein family.</text>
</comment>
<feature type="transmembrane region" description="Helical" evidence="6">
    <location>
        <begin position="633"/>
        <end position="654"/>
    </location>
</feature>
<feature type="domain" description="ABC3 transporter permease C-terminal" evidence="7">
    <location>
        <begin position="65"/>
        <end position="183"/>
    </location>
</feature>
<evidence type="ECO:0000259" key="7">
    <source>
        <dbReference type="Pfam" id="PF02687"/>
    </source>
</evidence>
<feature type="transmembrane region" description="Helical" evidence="6">
    <location>
        <begin position="17"/>
        <end position="34"/>
    </location>
</feature>
<comment type="subcellular location">
    <subcellularLocation>
        <location evidence="1 6">Cell membrane</location>
        <topology evidence="1 6">Multi-pass membrane protein</topology>
    </subcellularLocation>
</comment>
<keyword evidence="6" id="KW-0813">Transport</keyword>
<keyword evidence="5 6" id="KW-0472">Membrane</keyword>
<evidence type="ECO:0000256" key="6">
    <source>
        <dbReference type="PIRNR" id="PIRNR018968"/>
    </source>
</evidence>
<keyword evidence="3 6" id="KW-0812">Transmembrane</keyword>
<evidence type="ECO:0000256" key="4">
    <source>
        <dbReference type="ARBA" id="ARBA00022989"/>
    </source>
</evidence>
<protein>
    <submittedName>
        <fullName evidence="8">Putative ABC transport system permease protein</fullName>
    </submittedName>
</protein>
<feature type="transmembrane region" description="Helical" evidence="6">
    <location>
        <begin position="543"/>
        <end position="565"/>
    </location>
</feature>
<gene>
    <name evidence="8" type="ORF">SAMN05444401_0124</name>
</gene>
<keyword evidence="9" id="KW-1185">Reference proteome</keyword>
<dbReference type="STRING" id="1121298.SAMN05444401_0124"/>
<dbReference type="Pfam" id="PF02687">
    <property type="entry name" value="FtsX"/>
    <property type="match status" value="1"/>
</dbReference>
<feature type="transmembrane region" description="Helical" evidence="6">
    <location>
        <begin position="107"/>
        <end position="131"/>
    </location>
</feature>
<evidence type="ECO:0000256" key="1">
    <source>
        <dbReference type="ARBA" id="ARBA00004651"/>
    </source>
</evidence>
<name>A0A1M6N7E0_9CLOT</name>
<dbReference type="InterPro" id="IPR027022">
    <property type="entry name" value="ABC_permease_BceB-typ"/>
</dbReference>
<evidence type="ECO:0000313" key="8">
    <source>
        <dbReference type="EMBL" id="SHJ91619.1"/>
    </source>
</evidence>
<dbReference type="InterPro" id="IPR052536">
    <property type="entry name" value="ABC-4_Integral_Memb_Prot"/>
</dbReference>
<evidence type="ECO:0000313" key="9">
    <source>
        <dbReference type="Proteomes" id="UP000184080"/>
    </source>
</evidence>
<evidence type="ECO:0000256" key="2">
    <source>
        <dbReference type="ARBA" id="ARBA00022475"/>
    </source>
</evidence>
<reference evidence="8 9" key="1">
    <citation type="submission" date="2016-11" db="EMBL/GenBank/DDBJ databases">
        <authorList>
            <person name="Jaros S."/>
            <person name="Januszkiewicz K."/>
            <person name="Wedrychowicz H."/>
        </authorList>
    </citation>
    <scope>NUCLEOTIDE SEQUENCE [LARGE SCALE GENOMIC DNA]</scope>
    <source>
        <strain evidence="8 9">DSM 21864</strain>
    </source>
</reference>
<dbReference type="GO" id="GO:0005886">
    <property type="term" value="C:plasma membrane"/>
    <property type="evidence" value="ECO:0007669"/>
    <property type="project" value="UniProtKB-SubCell"/>
</dbReference>
<feature type="transmembrane region" description="Helical" evidence="6">
    <location>
        <begin position="289"/>
        <end position="312"/>
    </location>
</feature>
<dbReference type="RefSeq" id="WP_073011766.1">
    <property type="nucleotide sequence ID" value="NZ_FQZO01000010.1"/>
</dbReference>
<dbReference type="InterPro" id="IPR003838">
    <property type="entry name" value="ABC3_permease_C"/>
</dbReference>
<feature type="transmembrane region" description="Helical" evidence="6">
    <location>
        <begin position="60"/>
        <end position="79"/>
    </location>
</feature>
<dbReference type="PANTHER" id="PTHR46795">
    <property type="entry name" value="ABC TRANSPORTER PERMEASE-RELATED-RELATED"/>
    <property type="match status" value="1"/>
</dbReference>